<dbReference type="InterPro" id="IPR044550">
    <property type="entry name" value="WzxE"/>
</dbReference>
<feature type="transmembrane region" description="Helical" evidence="6">
    <location>
        <begin position="21"/>
        <end position="41"/>
    </location>
</feature>
<keyword evidence="8" id="KW-1185">Reference proteome</keyword>
<keyword evidence="4 6" id="KW-1133">Transmembrane helix</keyword>
<proteinExistence type="predicted"/>
<feature type="transmembrane region" description="Helical" evidence="6">
    <location>
        <begin position="266"/>
        <end position="288"/>
    </location>
</feature>
<feature type="transmembrane region" description="Helical" evidence="6">
    <location>
        <begin position="430"/>
        <end position="451"/>
    </location>
</feature>
<dbReference type="EMBL" id="FOXM01000011">
    <property type="protein sequence ID" value="SFQ11105.1"/>
    <property type="molecule type" value="Genomic_DNA"/>
</dbReference>
<evidence type="ECO:0000256" key="3">
    <source>
        <dbReference type="ARBA" id="ARBA00022692"/>
    </source>
</evidence>
<dbReference type="OrthoDB" id="9769862at2"/>
<dbReference type="PANTHER" id="PTHR30250">
    <property type="entry name" value="PST FAMILY PREDICTED COLANIC ACID TRANSPORTER"/>
    <property type="match status" value="1"/>
</dbReference>
<evidence type="ECO:0000256" key="5">
    <source>
        <dbReference type="ARBA" id="ARBA00023136"/>
    </source>
</evidence>
<comment type="subcellular location">
    <subcellularLocation>
        <location evidence="1">Cell membrane</location>
        <topology evidence="1">Multi-pass membrane protein</topology>
    </subcellularLocation>
</comment>
<feature type="transmembrane region" description="Helical" evidence="6">
    <location>
        <begin position="457"/>
        <end position="479"/>
    </location>
</feature>
<evidence type="ECO:0000256" key="2">
    <source>
        <dbReference type="ARBA" id="ARBA00022475"/>
    </source>
</evidence>
<accession>A0A1I5VUG5</accession>
<feature type="transmembrane region" description="Helical" evidence="6">
    <location>
        <begin position="371"/>
        <end position="390"/>
    </location>
</feature>
<dbReference type="AlphaFoldDB" id="A0A1I5VUG5"/>
<protein>
    <submittedName>
        <fullName evidence="7">Polysaccharide transporter, PST family</fullName>
    </submittedName>
</protein>
<feature type="transmembrane region" description="Helical" evidence="6">
    <location>
        <begin position="160"/>
        <end position="178"/>
    </location>
</feature>
<dbReference type="Proteomes" id="UP000243084">
    <property type="component" value="Unassembled WGS sequence"/>
</dbReference>
<keyword evidence="2" id="KW-1003">Cell membrane</keyword>
<feature type="transmembrane region" description="Helical" evidence="6">
    <location>
        <begin position="124"/>
        <end position="140"/>
    </location>
</feature>
<keyword evidence="5 6" id="KW-0472">Membrane</keyword>
<gene>
    <name evidence="7" type="ORF">SAMN05216229_111151</name>
</gene>
<feature type="transmembrane region" description="Helical" evidence="6">
    <location>
        <begin position="343"/>
        <end position="364"/>
    </location>
</feature>
<dbReference type="GO" id="GO:0005886">
    <property type="term" value="C:plasma membrane"/>
    <property type="evidence" value="ECO:0007669"/>
    <property type="project" value="UniProtKB-SubCell"/>
</dbReference>
<reference evidence="8" key="1">
    <citation type="submission" date="2016-10" db="EMBL/GenBank/DDBJ databases">
        <authorList>
            <person name="Varghese N."/>
            <person name="Submissions S."/>
        </authorList>
    </citation>
    <scope>NUCLEOTIDE SEQUENCE [LARGE SCALE GENOMIC DNA]</scope>
    <source>
        <strain evidence="8">JCM 18195</strain>
    </source>
</reference>
<feature type="transmembrane region" description="Helical" evidence="6">
    <location>
        <begin position="396"/>
        <end position="418"/>
    </location>
</feature>
<dbReference type="InterPro" id="IPR050833">
    <property type="entry name" value="Poly_Biosynth_Transport"/>
</dbReference>
<evidence type="ECO:0000256" key="1">
    <source>
        <dbReference type="ARBA" id="ARBA00004651"/>
    </source>
</evidence>
<evidence type="ECO:0000256" key="6">
    <source>
        <dbReference type="SAM" id="Phobius"/>
    </source>
</evidence>
<feature type="transmembrane region" description="Helical" evidence="6">
    <location>
        <begin position="224"/>
        <end position="246"/>
    </location>
</feature>
<keyword evidence="3 6" id="KW-0812">Transmembrane</keyword>
<dbReference type="CDD" id="cd13125">
    <property type="entry name" value="MATE_like_10"/>
    <property type="match status" value="1"/>
</dbReference>
<evidence type="ECO:0000313" key="8">
    <source>
        <dbReference type="Proteomes" id="UP000243084"/>
    </source>
</evidence>
<sequence length="501" mass="54466">MSDKKSYRDILRSSAIMGSANMLEYLVSLLRVKIVAILLGPAGIGLIGLYASVTSLLGTATGLGITSSGVREVAQAYSKDDQEEAARIVRILRRVCWCTGLAGWLVAIALAQTLSELLFESGEHAWAIGLLGSILLLSSISSGQKSILQGQRRIGDIARISVISMLLNTLITVGLYYWLREQGIVPVLVATAAVSLAVSFWFSRRISIAPLKISWQETLTRAKGLAGLGSAFMISALLTAGVDMATRSLITRDYGIEAAGLYQASWALSGLFAGFVISAMGTDFYPRLTAAIQDHATARQLVNEQTEIGMLLALPGLLGTLAFAPLVMSVFYSDSFLPAAELLPWFLLGVFGKVLSFPLGFIQLAMGAGRWFIITEVTTITLQMFMIFWMVPRFGIIGAAYAFALTYFFYTLLMLWTARQLIEFRWESGARKVFFAASLLISSSLASRLLLNEIGAIFFGTVILIAGAAFCIVELTKILGNEHRLSKFLNKMIPKTASRKL</sequence>
<feature type="transmembrane region" description="Helical" evidence="6">
    <location>
        <begin position="184"/>
        <end position="203"/>
    </location>
</feature>
<dbReference type="RefSeq" id="WP_092432732.1">
    <property type="nucleotide sequence ID" value="NZ_FOXM01000011.1"/>
</dbReference>
<organism evidence="7 8">
    <name type="scientific">Geopseudomonas sagittaria</name>
    <dbReference type="NCBI Taxonomy" id="1135990"/>
    <lineage>
        <taxon>Bacteria</taxon>
        <taxon>Pseudomonadati</taxon>
        <taxon>Pseudomonadota</taxon>
        <taxon>Gammaproteobacteria</taxon>
        <taxon>Pseudomonadales</taxon>
        <taxon>Pseudomonadaceae</taxon>
        <taxon>Geopseudomonas</taxon>
    </lineage>
</organism>
<feature type="transmembrane region" description="Helical" evidence="6">
    <location>
        <begin position="47"/>
        <end position="70"/>
    </location>
</feature>
<feature type="transmembrane region" description="Helical" evidence="6">
    <location>
        <begin position="91"/>
        <end position="112"/>
    </location>
</feature>
<name>A0A1I5VUG5_9GAMM</name>
<evidence type="ECO:0000313" key="7">
    <source>
        <dbReference type="EMBL" id="SFQ11105.1"/>
    </source>
</evidence>
<dbReference type="GO" id="GO:0009246">
    <property type="term" value="P:enterobacterial common antigen biosynthetic process"/>
    <property type="evidence" value="ECO:0007669"/>
    <property type="project" value="InterPro"/>
</dbReference>
<evidence type="ECO:0000256" key="4">
    <source>
        <dbReference type="ARBA" id="ARBA00022989"/>
    </source>
</evidence>
<dbReference type="Pfam" id="PF13440">
    <property type="entry name" value="Polysacc_synt_3"/>
    <property type="match status" value="1"/>
</dbReference>
<dbReference type="PANTHER" id="PTHR30250:SF11">
    <property type="entry name" value="O-ANTIGEN TRANSPORTER-RELATED"/>
    <property type="match status" value="1"/>
</dbReference>
<feature type="transmembrane region" description="Helical" evidence="6">
    <location>
        <begin position="308"/>
        <end position="331"/>
    </location>
</feature>